<dbReference type="InterPro" id="IPR016039">
    <property type="entry name" value="Thiolase-like"/>
</dbReference>
<protein>
    <submittedName>
        <fullName evidence="1">Uncharacterized protein</fullName>
    </submittedName>
</protein>
<name>A0A553FSU3_9CORY</name>
<keyword evidence="2" id="KW-1185">Reference proteome</keyword>
<proteinExistence type="predicted"/>
<dbReference type="SUPFAM" id="SSF53901">
    <property type="entry name" value="Thiolase-like"/>
    <property type="match status" value="1"/>
</dbReference>
<comment type="caution">
    <text evidence="1">The sequence shown here is derived from an EMBL/GenBank/DDBJ whole genome shotgun (WGS) entry which is preliminary data.</text>
</comment>
<dbReference type="Gene3D" id="3.40.47.10">
    <property type="match status" value="1"/>
</dbReference>
<dbReference type="AlphaFoldDB" id="A0A553FSU3"/>
<evidence type="ECO:0000313" key="1">
    <source>
        <dbReference type="EMBL" id="TRX60317.1"/>
    </source>
</evidence>
<dbReference type="EMBL" id="VKDK01000017">
    <property type="protein sequence ID" value="TRX60317.1"/>
    <property type="molecule type" value="Genomic_DNA"/>
</dbReference>
<accession>A0A553FSU3</accession>
<sequence>MGKADVVVAGGIDERFISRANDPNESELHSILWPAIGRDADQPMFVISQKTLTGHSKAGAALFQTGGIIDVFRTHRIPANVSLDCVDPLIAPKAPNLVWLRSPLDLAAAGHSVKAAALTSLGFGHVSALIVYAHPGVFEQAVSQQRGADAAAEWREHAEQRLRTGRAHFEAGMLGRAPLFEVIEGRRLPAQDAKAAEIAMLLDDSARLTEDGTYPSA</sequence>
<dbReference type="Proteomes" id="UP000320443">
    <property type="component" value="Unassembled WGS sequence"/>
</dbReference>
<gene>
    <name evidence="1" type="ORF">FNY97_09640</name>
</gene>
<organism evidence="1 2">
    <name type="scientific">Corynebacterium hiratae</name>
    <dbReference type="NCBI Taxonomy" id="3139423"/>
    <lineage>
        <taxon>Bacteria</taxon>
        <taxon>Bacillati</taxon>
        <taxon>Actinomycetota</taxon>
        <taxon>Actinomycetes</taxon>
        <taxon>Mycobacteriales</taxon>
        <taxon>Corynebacteriaceae</taxon>
        <taxon>Corynebacterium</taxon>
    </lineage>
</organism>
<reference evidence="1 2" key="1">
    <citation type="submission" date="2019-07" db="EMBL/GenBank/DDBJ databases">
        <title>Draft genome of C. aurimucosum strain 2274.</title>
        <authorList>
            <person name="Pacheco L.G.C."/>
            <person name="Aguiar E.R.G.R."/>
            <person name="Santos C.S."/>
            <person name="Rocha D.J.P.G."/>
            <person name="Sant'Anna L.O."/>
            <person name="Mattos-Guaraldi A.L."/>
            <person name="Santos L.S."/>
        </authorList>
    </citation>
    <scope>NUCLEOTIDE SEQUENCE [LARGE SCALE GENOMIC DNA]</scope>
    <source>
        <strain evidence="1 2">2274</strain>
    </source>
</reference>
<dbReference type="GO" id="GO:0016746">
    <property type="term" value="F:acyltransferase activity"/>
    <property type="evidence" value="ECO:0007669"/>
    <property type="project" value="InterPro"/>
</dbReference>
<evidence type="ECO:0000313" key="2">
    <source>
        <dbReference type="Proteomes" id="UP000320443"/>
    </source>
</evidence>